<organism evidence="2 3">
    <name type="scientific">Limimaricola variabilis</name>
    <dbReference type="NCBI Taxonomy" id="1492771"/>
    <lineage>
        <taxon>Bacteria</taxon>
        <taxon>Pseudomonadati</taxon>
        <taxon>Pseudomonadota</taxon>
        <taxon>Alphaproteobacteria</taxon>
        <taxon>Rhodobacterales</taxon>
        <taxon>Paracoccaceae</taxon>
        <taxon>Limimaricola</taxon>
    </lineage>
</organism>
<name>A0ABR6HSL6_9RHOB</name>
<gene>
    <name evidence="2" type="ORF">FHS00_003124</name>
</gene>
<reference evidence="2 3" key="1">
    <citation type="submission" date="2020-08" db="EMBL/GenBank/DDBJ databases">
        <title>Genomic Encyclopedia of Type Strains, Phase III (KMG-III): the genomes of soil and plant-associated and newly described type strains.</title>
        <authorList>
            <person name="Whitman W."/>
        </authorList>
    </citation>
    <scope>NUCLEOTIDE SEQUENCE [LARGE SCALE GENOMIC DNA]</scope>
    <source>
        <strain evidence="2 3">CECT 8572</strain>
    </source>
</reference>
<keyword evidence="1" id="KW-0812">Transmembrane</keyword>
<sequence length="108" mass="11254">MSAVHLGFSLILLRVPLPGVEPMILTSTVMPGLVVALALHLGLWNFALLVGVFALFYGHAHVAELGEAAALRFAGGFTLATLSLHLFGVAAGQALFRSSLRSDLIACG</sequence>
<accession>A0ABR6HSL6</accession>
<dbReference type="Proteomes" id="UP000576152">
    <property type="component" value="Unassembled WGS sequence"/>
</dbReference>
<feature type="transmembrane region" description="Helical" evidence="1">
    <location>
        <begin position="69"/>
        <end position="96"/>
    </location>
</feature>
<comment type="caution">
    <text evidence="2">The sequence shown here is derived from an EMBL/GenBank/DDBJ whole genome shotgun (WGS) entry which is preliminary data.</text>
</comment>
<keyword evidence="1" id="KW-0472">Membrane</keyword>
<feature type="transmembrane region" description="Helical" evidence="1">
    <location>
        <begin position="34"/>
        <end position="57"/>
    </location>
</feature>
<evidence type="ECO:0000256" key="1">
    <source>
        <dbReference type="SAM" id="Phobius"/>
    </source>
</evidence>
<keyword evidence="1" id="KW-1133">Transmembrane helix</keyword>
<proteinExistence type="predicted"/>
<dbReference type="InterPro" id="IPR007038">
    <property type="entry name" value="HupE_UreJ"/>
</dbReference>
<keyword evidence="3" id="KW-1185">Reference proteome</keyword>
<dbReference type="EMBL" id="JACIBX010000016">
    <property type="protein sequence ID" value="MBB3713520.1"/>
    <property type="molecule type" value="Genomic_DNA"/>
</dbReference>
<dbReference type="Pfam" id="PF04955">
    <property type="entry name" value="HupE_UreJ"/>
    <property type="match status" value="1"/>
</dbReference>
<protein>
    <submittedName>
        <fullName evidence="2">Hydrogenase/urease accessory protein HupE</fullName>
    </submittedName>
</protein>
<evidence type="ECO:0000313" key="2">
    <source>
        <dbReference type="EMBL" id="MBB3713520.1"/>
    </source>
</evidence>
<evidence type="ECO:0000313" key="3">
    <source>
        <dbReference type="Proteomes" id="UP000576152"/>
    </source>
</evidence>